<dbReference type="PRINTS" id="PR00605">
    <property type="entry name" value="CYTCHROMECIC"/>
</dbReference>
<evidence type="ECO:0000256" key="10">
    <source>
        <dbReference type="ARBA" id="ARBA00030448"/>
    </source>
</evidence>
<dbReference type="GO" id="GO:0020037">
    <property type="term" value="F:heme binding"/>
    <property type="evidence" value="ECO:0007669"/>
    <property type="project" value="InterPro"/>
</dbReference>
<dbReference type="AlphaFoldDB" id="A0A4D6WYS4"/>
<gene>
    <name evidence="16" type="primary">petJ</name>
</gene>
<evidence type="ECO:0000256" key="3">
    <source>
        <dbReference type="ARBA" id="ARBA00009650"/>
    </source>
</evidence>
<geneLocation type="plastid" evidence="16"/>
<dbReference type="InterPro" id="IPR009056">
    <property type="entry name" value="Cyt_c-like_dom"/>
</dbReference>
<evidence type="ECO:0000256" key="4">
    <source>
        <dbReference type="ARBA" id="ARBA00022448"/>
    </source>
</evidence>
<keyword evidence="4" id="KW-0813">Transport</keyword>
<dbReference type="InterPro" id="IPR036909">
    <property type="entry name" value="Cyt_c-like_dom_sf"/>
</dbReference>
<reference evidence="16" key="2">
    <citation type="submission" date="2019-04" db="EMBL/GenBank/DDBJ databases">
        <authorList>
            <person name="Pasella M."/>
        </authorList>
    </citation>
    <scope>NUCLEOTIDE SEQUENCE</scope>
    <source>
        <strain evidence="16">PD2951</strain>
    </source>
</reference>
<dbReference type="InterPro" id="IPR008168">
    <property type="entry name" value="Cyt_C_IC"/>
</dbReference>
<proteinExistence type="inferred from homology"/>
<keyword evidence="8 13" id="KW-0408">Iron</keyword>
<accession>A0A4D6WYS4</accession>
<dbReference type="GO" id="GO:0009055">
    <property type="term" value="F:electron transfer activity"/>
    <property type="evidence" value="ECO:0007669"/>
    <property type="project" value="InterPro"/>
</dbReference>
<feature type="signal peptide" evidence="14">
    <location>
        <begin position="1"/>
        <end position="24"/>
    </location>
</feature>
<evidence type="ECO:0000256" key="8">
    <source>
        <dbReference type="ARBA" id="ARBA00023004"/>
    </source>
</evidence>
<dbReference type="Gene3D" id="1.10.760.10">
    <property type="entry name" value="Cytochrome c-like domain"/>
    <property type="match status" value="1"/>
</dbReference>
<evidence type="ECO:0000256" key="1">
    <source>
        <dbReference type="ARBA" id="ARBA00002347"/>
    </source>
</evidence>
<reference evidence="16" key="1">
    <citation type="journal article" date="2019" name="Mol. Phylogenet. Evol.">
        <title>Morphological evolution and classification of the red algal order Ceramiales inferred using plastid phylogenomics.</title>
        <authorList>
            <person name="Diaz-Tapia P."/>
            <person name="Pasella M.M."/>
            <person name="Verbruggen H."/>
            <person name="Maggs C.A."/>
        </authorList>
    </citation>
    <scope>NUCLEOTIDE SEQUENCE</scope>
    <source>
        <strain evidence="16">PD2951</strain>
    </source>
</reference>
<dbReference type="PROSITE" id="PS51007">
    <property type="entry name" value="CYTC"/>
    <property type="match status" value="1"/>
</dbReference>
<comment type="subcellular location">
    <subcellularLocation>
        <location evidence="2">Plastid</location>
        <location evidence="2">Chloroplast thylakoid lumen</location>
    </subcellularLocation>
</comment>
<evidence type="ECO:0000256" key="11">
    <source>
        <dbReference type="ARBA" id="ARBA00031247"/>
    </source>
</evidence>
<dbReference type="PANTHER" id="PTHR34688:SF2">
    <property type="entry name" value="CYTOCHROME C6, CHLOROPLASTIC"/>
    <property type="match status" value="1"/>
</dbReference>
<keyword evidence="9" id="KW-0793">Thylakoid</keyword>
<evidence type="ECO:0000256" key="2">
    <source>
        <dbReference type="ARBA" id="ARBA00004456"/>
    </source>
</evidence>
<comment type="function">
    <text evidence="1">Functions as an electron carrier between membrane-bound cytochrome b6-f and photosystem I in oxygenic photosynthesis.</text>
</comment>
<keyword evidence="14" id="KW-0732">Signal</keyword>
<keyword evidence="6 13" id="KW-0479">Metal-binding</keyword>
<keyword evidence="5 13" id="KW-0349">Heme</keyword>
<dbReference type="InterPro" id="IPR023655">
    <property type="entry name" value="Cyt_C6"/>
</dbReference>
<dbReference type="GO" id="GO:0005506">
    <property type="term" value="F:iron ion binding"/>
    <property type="evidence" value="ECO:0007669"/>
    <property type="project" value="InterPro"/>
</dbReference>
<dbReference type="SUPFAM" id="SSF46626">
    <property type="entry name" value="Cytochrome c"/>
    <property type="match status" value="1"/>
</dbReference>
<sequence>MKFVIRLIYLFIFVSIFQVNLVLAEEISAGEMVFNANCAACHANGQNSVSPEKTLEKEILEKNSMYSVDAIINQVTGGKNAMPPFGERLSSDDIINVANFVLNKSDSW</sequence>
<protein>
    <recommendedName>
        <fullName evidence="12">Cytochrome c-553</fullName>
    </recommendedName>
    <alternativeName>
        <fullName evidence="11">Cytochrome c553</fullName>
    </alternativeName>
    <alternativeName>
        <fullName evidence="10">Soluble cytochrome f</fullName>
    </alternativeName>
</protein>
<dbReference type="EMBL" id="MK814735">
    <property type="protein sequence ID" value="QCI08586.1"/>
    <property type="molecule type" value="Genomic_DNA"/>
</dbReference>
<evidence type="ECO:0000256" key="9">
    <source>
        <dbReference type="ARBA" id="ARBA00023078"/>
    </source>
</evidence>
<keyword evidence="16" id="KW-0934">Plastid</keyword>
<dbReference type="Pfam" id="PF13442">
    <property type="entry name" value="Cytochrome_CBB3"/>
    <property type="match status" value="1"/>
</dbReference>
<name>A0A4D6WYS4_9FLOR</name>
<evidence type="ECO:0000256" key="13">
    <source>
        <dbReference type="PROSITE-ProRule" id="PRU00433"/>
    </source>
</evidence>
<comment type="similarity">
    <text evidence="3">Belongs to the cytochrome c family. PetJ subfamily.</text>
</comment>
<evidence type="ECO:0000256" key="5">
    <source>
        <dbReference type="ARBA" id="ARBA00022617"/>
    </source>
</evidence>
<dbReference type="GO" id="GO:0009543">
    <property type="term" value="C:chloroplast thylakoid lumen"/>
    <property type="evidence" value="ECO:0007669"/>
    <property type="project" value="UniProtKB-SubCell"/>
</dbReference>
<evidence type="ECO:0000259" key="15">
    <source>
        <dbReference type="PROSITE" id="PS51007"/>
    </source>
</evidence>
<organism evidence="16">
    <name type="scientific">Spermothamnion repens</name>
    <dbReference type="NCBI Taxonomy" id="31383"/>
    <lineage>
        <taxon>Eukaryota</taxon>
        <taxon>Rhodophyta</taxon>
        <taxon>Florideophyceae</taxon>
        <taxon>Rhodymeniophycidae</taxon>
        <taxon>Ceramiales</taxon>
        <taxon>Ceramiaceae</taxon>
        <taxon>Spermothamnion</taxon>
    </lineage>
</organism>
<evidence type="ECO:0000256" key="14">
    <source>
        <dbReference type="SAM" id="SignalP"/>
    </source>
</evidence>
<evidence type="ECO:0000256" key="7">
    <source>
        <dbReference type="ARBA" id="ARBA00022982"/>
    </source>
</evidence>
<feature type="chain" id="PRO_5020023710" description="Cytochrome c-553" evidence="14">
    <location>
        <begin position="25"/>
        <end position="108"/>
    </location>
</feature>
<evidence type="ECO:0000313" key="16">
    <source>
        <dbReference type="EMBL" id="QCI08586.1"/>
    </source>
</evidence>
<keyword evidence="7" id="KW-0249">Electron transport</keyword>
<dbReference type="PANTHER" id="PTHR34688">
    <property type="entry name" value="CYTOCHROME C6, CHLOROPLASTIC"/>
    <property type="match status" value="1"/>
</dbReference>
<evidence type="ECO:0000256" key="12">
    <source>
        <dbReference type="ARBA" id="ARBA00033211"/>
    </source>
</evidence>
<evidence type="ECO:0000256" key="6">
    <source>
        <dbReference type="ARBA" id="ARBA00022723"/>
    </source>
</evidence>
<feature type="domain" description="Cytochrome c" evidence="15">
    <location>
        <begin position="25"/>
        <end position="105"/>
    </location>
</feature>